<keyword evidence="3" id="KW-1185">Reference proteome</keyword>
<reference evidence="2 3" key="1">
    <citation type="journal article" date="2012" name="J. Bacteriol.">
        <title>Genome Sequence of "Candidatus Mycoplasma haemolamae" Strain Purdue, a Red Blood Cell Pathogen of Alpacas (Vicugna pacos) and Llamas (Lama glama).</title>
        <authorList>
            <person name="Guimaraes A.M."/>
            <person name="Toth B."/>
            <person name="Santos A.P."/>
            <person name="do Nascimento N.C."/>
            <person name="Kritchevsky J.E."/>
            <person name="Messick J.B."/>
        </authorList>
    </citation>
    <scope>NUCLEOTIDE SEQUENCE [LARGE SCALE GENOMIC DNA]</scope>
    <source>
        <strain evidence="2 3">Purdue</strain>
    </source>
</reference>
<dbReference type="PATRIC" id="fig|1212765.3.peg.762"/>
<evidence type="ECO:0000313" key="2">
    <source>
        <dbReference type="EMBL" id="AFO52255.1"/>
    </source>
</evidence>
<dbReference type="OrthoDB" id="402250at2"/>
<dbReference type="Proteomes" id="UP000006502">
    <property type="component" value="Chromosome"/>
</dbReference>
<dbReference type="AlphaFoldDB" id="I7BAD4"/>
<sequence>MILTTKAQLGVALASLGGANAAAITVFKEPIKDLFLHQDSLDLVNGTHLDSKNTSLELATRSRRGLESSGFSSSLSSPFVDFSANQPSIELERLVSAVSQTTNFQDQVGSFKGELEKERQALTIDREQKEKVKQSIQELQKHRSDFDSAVRKLKVYLDKKPGTQVRALSKREREALAASFKVWKEVKELGESTATRLAALQGDTTRSRRSSHEQKIDGERLLQDIRWTADSIKFMAKDYNSGGNINWGFDMPWDKNPWKPFFGEESKWKTFWNERDSIKGELFKSYYTGQVEFSDEWSGEGCNYITAILRDDQRQYCLAKMTNRAGNVFGEANVRIEFQVAQQILKWMNYSLET</sequence>
<organism evidence="2 3">
    <name type="scientific">Mycoplasma haematolamae (strain Purdue)</name>
    <dbReference type="NCBI Taxonomy" id="1212765"/>
    <lineage>
        <taxon>Bacteria</taxon>
        <taxon>Bacillati</taxon>
        <taxon>Mycoplasmatota</taxon>
        <taxon>Mollicutes</taxon>
        <taxon>Mycoplasmataceae</taxon>
        <taxon>Mycoplasma</taxon>
    </lineage>
</organism>
<feature type="chain" id="PRO_5003707650" evidence="1">
    <location>
        <begin position="22"/>
        <end position="354"/>
    </location>
</feature>
<gene>
    <name evidence="2" type="ordered locus">MHLP_03375</name>
</gene>
<feature type="signal peptide" evidence="1">
    <location>
        <begin position="1"/>
        <end position="21"/>
    </location>
</feature>
<reference evidence="3" key="2">
    <citation type="submission" date="2012-07" db="EMBL/GenBank/DDBJ databases">
        <title>Complete genome sequence of 'Candidatus Mycoplasma haemolamae'.</title>
        <authorList>
            <person name="Guimaraes A.M.S."/>
            <person name="Toth B."/>
            <person name="Santos A.P."/>
            <person name="Nascimento N.C."/>
            <person name="Sojka J.E."/>
            <person name="Messick J.B."/>
        </authorList>
    </citation>
    <scope>NUCLEOTIDE SEQUENCE [LARGE SCALE GENOMIC DNA]</scope>
    <source>
        <strain evidence="3">Purdue</strain>
    </source>
</reference>
<dbReference type="STRING" id="1212765.MHLP_03375"/>
<accession>I7BAD4</accession>
<evidence type="ECO:0000256" key="1">
    <source>
        <dbReference type="SAM" id="SignalP"/>
    </source>
</evidence>
<dbReference type="EMBL" id="CP003731">
    <property type="protein sequence ID" value="AFO52255.1"/>
    <property type="molecule type" value="Genomic_DNA"/>
</dbReference>
<dbReference type="HOGENOM" id="CLU_067308_0_0_14"/>
<dbReference type="KEGG" id="mhl:MHLP_03375"/>
<protein>
    <submittedName>
        <fullName evidence="2">Uncharacterized protein</fullName>
    </submittedName>
</protein>
<name>I7BAD4_MYCHA</name>
<proteinExistence type="predicted"/>
<keyword evidence="1" id="KW-0732">Signal</keyword>
<evidence type="ECO:0000313" key="3">
    <source>
        <dbReference type="Proteomes" id="UP000006502"/>
    </source>
</evidence>